<accession>A0A2P6TIG4</accession>
<reference evidence="1 2" key="1">
    <citation type="journal article" date="2018" name="Plant J.">
        <title>Genome sequences of Chlorella sorokiniana UTEX 1602 and Micractinium conductrix SAG 241.80: implications to maltose excretion by a green alga.</title>
        <authorList>
            <person name="Arriola M.B."/>
            <person name="Velmurugan N."/>
            <person name="Zhang Y."/>
            <person name="Plunkett M.H."/>
            <person name="Hondzo H."/>
            <person name="Barney B.M."/>
        </authorList>
    </citation>
    <scope>NUCLEOTIDE SEQUENCE [LARGE SCALE GENOMIC DNA]</scope>
    <source>
        <strain evidence="2">UTEX 1602</strain>
    </source>
</reference>
<organism evidence="1 2">
    <name type="scientific">Chlorella sorokiniana</name>
    <name type="common">Freshwater green alga</name>
    <dbReference type="NCBI Taxonomy" id="3076"/>
    <lineage>
        <taxon>Eukaryota</taxon>
        <taxon>Viridiplantae</taxon>
        <taxon>Chlorophyta</taxon>
        <taxon>core chlorophytes</taxon>
        <taxon>Trebouxiophyceae</taxon>
        <taxon>Chlorellales</taxon>
        <taxon>Chlorellaceae</taxon>
        <taxon>Chlorella clade</taxon>
        <taxon>Chlorella</taxon>
    </lineage>
</organism>
<dbReference type="EMBL" id="LHPG02000015">
    <property type="protein sequence ID" value="PRW34082.1"/>
    <property type="molecule type" value="Genomic_DNA"/>
</dbReference>
<proteinExistence type="predicted"/>
<protein>
    <submittedName>
        <fullName evidence="1">Uncharacterized protein</fullName>
    </submittedName>
</protein>
<keyword evidence="2" id="KW-1185">Reference proteome</keyword>
<evidence type="ECO:0000313" key="2">
    <source>
        <dbReference type="Proteomes" id="UP000239899"/>
    </source>
</evidence>
<evidence type="ECO:0000313" key="1">
    <source>
        <dbReference type="EMBL" id="PRW34082.1"/>
    </source>
</evidence>
<dbReference type="OrthoDB" id="10484889at2759"/>
<dbReference type="AlphaFoldDB" id="A0A2P6TIG4"/>
<name>A0A2P6TIG4_CHLSO</name>
<sequence length="242" mass="25728">MAASVPRDNIVPGFLLERLQAAKAIPASERTPEVAAFIESCQLRDEAAAMQAQPLPSGAAAAAQEKQRRLRQVALRLVRADMLCAGAPLDEYNGAHQSVVDVFKGTLAGLTDANLGLPPGSDQHSRIIAFGWRTAEEGDLSPGICLDCLLLITAGLPPPPVTQQVPLLLLLLKMVTRSAARAALEPLLLEAQSGLPAPLLTWDQLTGRLVEHAAHCCMFAFELAGLGRQLAFSGSLLKETMQ</sequence>
<dbReference type="Proteomes" id="UP000239899">
    <property type="component" value="Unassembled WGS sequence"/>
</dbReference>
<gene>
    <name evidence="1" type="ORF">C2E21_7456</name>
</gene>
<comment type="caution">
    <text evidence="1">The sequence shown here is derived from an EMBL/GenBank/DDBJ whole genome shotgun (WGS) entry which is preliminary data.</text>
</comment>